<dbReference type="PANTHER" id="PTHR33164">
    <property type="entry name" value="TRANSCRIPTIONAL REGULATOR, MARR FAMILY"/>
    <property type="match status" value="1"/>
</dbReference>
<dbReference type="GO" id="GO:0006950">
    <property type="term" value="P:response to stress"/>
    <property type="evidence" value="ECO:0007669"/>
    <property type="project" value="TreeGrafter"/>
</dbReference>
<dbReference type="SMART" id="SM00347">
    <property type="entry name" value="HTH_MARR"/>
    <property type="match status" value="1"/>
</dbReference>
<dbReference type="InterPro" id="IPR000835">
    <property type="entry name" value="HTH_MarR-typ"/>
</dbReference>
<evidence type="ECO:0000313" key="3">
    <source>
        <dbReference type="Proteomes" id="UP000308760"/>
    </source>
</evidence>
<dbReference type="InterPro" id="IPR036388">
    <property type="entry name" value="WH-like_DNA-bd_sf"/>
</dbReference>
<feature type="domain" description="HTH marR-type" evidence="1">
    <location>
        <begin position="20"/>
        <end position="156"/>
    </location>
</feature>
<dbReference type="RefSeq" id="WP_136536028.1">
    <property type="nucleotide sequence ID" value="NZ_STGY01000067.1"/>
</dbReference>
<keyword evidence="3" id="KW-1185">Reference proteome</keyword>
<name>A0A4S8Q712_9ACTN</name>
<dbReference type="OrthoDB" id="5295456at2"/>
<dbReference type="SUPFAM" id="SSF46785">
    <property type="entry name" value="Winged helix' DNA-binding domain"/>
    <property type="match status" value="1"/>
</dbReference>
<dbReference type="PROSITE" id="PS50995">
    <property type="entry name" value="HTH_MARR_2"/>
    <property type="match status" value="1"/>
</dbReference>
<dbReference type="Proteomes" id="UP000308760">
    <property type="component" value="Unassembled WGS sequence"/>
</dbReference>
<dbReference type="EMBL" id="STGY01000067">
    <property type="protein sequence ID" value="THV38445.1"/>
    <property type="molecule type" value="Genomic_DNA"/>
</dbReference>
<dbReference type="Pfam" id="PF12802">
    <property type="entry name" value="MarR_2"/>
    <property type="match status" value="1"/>
</dbReference>
<dbReference type="PRINTS" id="PR00598">
    <property type="entry name" value="HTHMARR"/>
</dbReference>
<proteinExistence type="predicted"/>
<dbReference type="Gene3D" id="1.10.10.10">
    <property type="entry name" value="Winged helix-like DNA-binding domain superfamily/Winged helix DNA-binding domain"/>
    <property type="match status" value="1"/>
</dbReference>
<dbReference type="InterPro" id="IPR036390">
    <property type="entry name" value="WH_DNA-bd_sf"/>
</dbReference>
<dbReference type="PANTHER" id="PTHR33164:SF104">
    <property type="entry name" value="TRANSCRIPTIONAL REGULATORY PROTEIN"/>
    <property type="match status" value="1"/>
</dbReference>
<gene>
    <name evidence="2" type="ORF">FAB82_18515</name>
</gene>
<organism evidence="2 3">
    <name type="scientific">Glycomyces buryatensis</name>
    <dbReference type="NCBI Taxonomy" id="2570927"/>
    <lineage>
        <taxon>Bacteria</taxon>
        <taxon>Bacillati</taxon>
        <taxon>Actinomycetota</taxon>
        <taxon>Actinomycetes</taxon>
        <taxon>Glycomycetales</taxon>
        <taxon>Glycomycetaceae</taxon>
        <taxon>Glycomyces</taxon>
    </lineage>
</organism>
<dbReference type="GO" id="GO:0003700">
    <property type="term" value="F:DNA-binding transcription factor activity"/>
    <property type="evidence" value="ECO:0007669"/>
    <property type="project" value="InterPro"/>
</dbReference>
<evidence type="ECO:0000259" key="1">
    <source>
        <dbReference type="PROSITE" id="PS50995"/>
    </source>
</evidence>
<comment type="caution">
    <text evidence="2">The sequence shown here is derived from an EMBL/GenBank/DDBJ whole genome shotgun (WGS) entry which is preliminary data.</text>
</comment>
<accession>A0A4S8Q712</accession>
<reference evidence="2 3" key="2">
    <citation type="submission" date="2019-05" db="EMBL/GenBank/DDBJ databases">
        <title>Glycomyces buryatensis sp. nov.</title>
        <authorList>
            <person name="Nikitina E."/>
        </authorList>
    </citation>
    <scope>NUCLEOTIDE SEQUENCE [LARGE SCALE GENOMIC DNA]</scope>
    <source>
        <strain evidence="2 3">18</strain>
    </source>
</reference>
<dbReference type="InterPro" id="IPR039422">
    <property type="entry name" value="MarR/SlyA-like"/>
</dbReference>
<dbReference type="AlphaFoldDB" id="A0A4S8Q712"/>
<evidence type="ECO:0000313" key="2">
    <source>
        <dbReference type="EMBL" id="THV38445.1"/>
    </source>
</evidence>
<reference evidence="3" key="1">
    <citation type="submission" date="2019-04" db="EMBL/GenBank/DDBJ databases">
        <title>Nocardioides xinjiangensis sp. nov.</title>
        <authorList>
            <person name="Liu S."/>
        </authorList>
    </citation>
    <scope>NUCLEOTIDE SEQUENCE [LARGE SCALE GENOMIC DNA]</scope>
    <source>
        <strain evidence="3">18</strain>
    </source>
</reference>
<protein>
    <submittedName>
        <fullName evidence="2">Winged helix-turn-helix transcriptional regulator</fullName>
    </submittedName>
</protein>
<sequence length="166" mass="18219">MGAWVGEEIRTAEEAAGNEHVLAFGRLLGAANRLEHLLGRAIEEECGITHLMFEVLLILARVGDAGKSMGEISRAQVLTSGGVTRLIDRMEAAGLVERVANPGDRRGRLVRLTAAGETKTVEASRVHTANIERYFLEPLPADHRRQFADDLRILSHSARDSIGRMR</sequence>